<evidence type="ECO:0000256" key="2">
    <source>
        <dbReference type="ARBA" id="ARBA00022723"/>
    </source>
</evidence>
<dbReference type="PROSITE" id="PS01359">
    <property type="entry name" value="ZF_PHD_1"/>
    <property type="match status" value="1"/>
</dbReference>
<accession>A0A438JJN5</accession>
<dbReference type="Gene3D" id="2.60.120.650">
    <property type="entry name" value="Cupin"/>
    <property type="match status" value="1"/>
</dbReference>
<dbReference type="InterPro" id="IPR019787">
    <property type="entry name" value="Znf_PHD-finger"/>
</dbReference>
<name>A0A438JJN5_VITVI</name>
<keyword evidence="5" id="KW-0539">Nucleus</keyword>
<dbReference type="InterPro" id="IPR037869">
    <property type="entry name" value="Spp1/CFP1"/>
</dbReference>
<evidence type="ECO:0000256" key="5">
    <source>
        <dbReference type="ARBA" id="ARBA00023242"/>
    </source>
</evidence>
<evidence type="ECO:0000256" key="3">
    <source>
        <dbReference type="ARBA" id="ARBA00022771"/>
    </source>
</evidence>
<dbReference type="PANTHER" id="PTHR46174:SF1">
    <property type="entry name" value="CXXC-TYPE ZINC FINGER PROTEIN 1"/>
    <property type="match status" value="1"/>
</dbReference>
<dbReference type="FunFam" id="3.30.40.10:FF:000507">
    <property type="entry name" value="Transcription factor jumonji (JmjC) domain-containing protein"/>
    <property type="match status" value="1"/>
</dbReference>
<protein>
    <recommendedName>
        <fullName evidence="7">Zinc finger PHD-type domain-containing protein</fullName>
    </recommendedName>
</protein>
<keyword evidence="3" id="KW-0863">Zinc-finger</keyword>
<dbReference type="GO" id="GO:0048188">
    <property type="term" value="C:Set1C/COMPASS complex"/>
    <property type="evidence" value="ECO:0007669"/>
    <property type="project" value="InterPro"/>
</dbReference>
<proteinExistence type="predicted"/>
<dbReference type="PANTHER" id="PTHR46174">
    <property type="entry name" value="CXXC-TYPE ZINC FINGER PROTEIN 1"/>
    <property type="match status" value="1"/>
</dbReference>
<evidence type="ECO:0000256" key="6">
    <source>
        <dbReference type="SAM" id="MobiDB-lite"/>
    </source>
</evidence>
<dbReference type="SMART" id="SM00249">
    <property type="entry name" value="PHD"/>
    <property type="match status" value="1"/>
</dbReference>
<keyword evidence="4" id="KW-0862">Zinc</keyword>
<keyword evidence="2" id="KW-0479">Metal-binding</keyword>
<dbReference type="EMBL" id="QGNW01000039">
    <property type="protein sequence ID" value="RVX09152.1"/>
    <property type="molecule type" value="Genomic_DNA"/>
</dbReference>
<sequence>MLAWQGLAISIPPEDHFRQKLTELKCIGLQWAENAKKVSMDSGALGLDEVCELITQGENLPVHFEKELKLLRARSMLYCICRKPYDQRAMIACDQCDEWYHFDCIKLSSAPKIYICPACKPHTGELSVLLSVNKERSTGAKYGEPQTPSPPHTESRRKNIEAKPSLKQMMPAAMDHGNILRYSDGIDCLFWRNRKPFRRVAKRRAEVESLSPFFHIQ</sequence>
<dbReference type="Proteomes" id="UP000288805">
    <property type="component" value="Unassembled WGS sequence"/>
</dbReference>
<evidence type="ECO:0000313" key="8">
    <source>
        <dbReference type="EMBL" id="RVX09152.1"/>
    </source>
</evidence>
<dbReference type="AlphaFoldDB" id="A0A438JJN5"/>
<evidence type="ECO:0000256" key="1">
    <source>
        <dbReference type="ARBA" id="ARBA00004123"/>
    </source>
</evidence>
<feature type="domain" description="Zinc finger PHD-type" evidence="7">
    <location>
        <begin position="78"/>
        <end position="120"/>
    </location>
</feature>
<evidence type="ECO:0000259" key="7">
    <source>
        <dbReference type="SMART" id="SM00249"/>
    </source>
</evidence>
<evidence type="ECO:0000256" key="4">
    <source>
        <dbReference type="ARBA" id="ARBA00022833"/>
    </source>
</evidence>
<dbReference type="InterPro" id="IPR001965">
    <property type="entry name" value="Znf_PHD"/>
</dbReference>
<dbReference type="Pfam" id="PF00628">
    <property type="entry name" value="PHD"/>
    <property type="match status" value="1"/>
</dbReference>
<reference evidence="8 9" key="1">
    <citation type="journal article" date="2018" name="PLoS Genet.">
        <title>Population sequencing reveals clonal diversity and ancestral inbreeding in the grapevine cultivar Chardonnay.</title>
        <authorList>
            <person name="Roach M.J."/>
            <person name="Johnson D.L."/>
            <person name="Bohlmann J."/>
            <person name="van Vuuren H.J."/>
            <person name="Jones S.J."/>
            <person name="Pretorius I.S."/>
            <person name="Schmidt S.A."/>
            <person name="Borneman A.R."/>
        </authorList>
    </citation>
    <scope>NUCLEOTIDE SEQUENCE [LARGE SCALE GENOMIC DNA]</scope>
    <source>
        <strain evidence="9">cv. Chardonnay</strain>
        <tissue evidence="8">Leaf</tissue>
    </source>
</reference>
<gene>
    <name evidence="8" type="ORF">CK203_013823</name>
</gene>
<dbReference type="SUPFAM" id="SSF57903">
    <property type="entry name" value="FYVE/PHD zinc finger"/>
    <property type="match status" value="1"/>
</dbReference>
<comment type="caution">
    <text evidence="8">The sequence shown here is derived from an EMBL/GenBank/DDBJ whole genome shotgun (WGS) entry which is preliminary data.</text>
</comment>
<dbReference type="GO" id="GO:0008270">
    <property type="term" value="F:zinc ion binding"/>
    <property type="evidence" value="ECO:0007669"/>
    <property type="project" value="UniProtKB-KW"/>
</dbReference>
<evidence type="ECO:0000313" key="9">
    <source>
        <dbReference type="Proteomes" id="UP000288805"/>
    </source>
</evidence>
<organism evidence="8 9">
    <name type="scientific">Vitis vinifera</name>
    <name type="common">Grape</name>
    <dbReference type="NCBI Taxonomy" id="29760"/>
    <lineage>
        <taxon>Eukaryota</taxon>
        <taxon>Viridiplantae</taxon>
        <taxon>Streptophyta</taxon>
        <taxon>Embryophyta</taxon>
        <taxon>Tracheophyta</taxon>
        <taxon>Spermatophyta</taxon>
        <taxon>Magnoliopsida</taxon>
        <taxon>eudicotyledons</taxon>
        <taxon>Gunneridae</taxon>
        <taxon>Pentapetalae</taxon>
        <taxon>rosids</taxon>
        <taxon>Vitales</taxon>
        <taxon>Vitaceae</taxon>
        <taxon>Viteae</taxon>
        <taxon>Vitis</taxon>
    </lineage>
</organism>
<feature type="region of interest" description="Disordered" evidence="6">
    <location>
        <begin position="139"/>
        <end position="158"/>
    </location>
</feature>
<dbReference type="InterPro" id="IPR011011">
    <property type="entry name" value="Znf_FYVE_PHD"/>
</dbReference>
<dbReference type="InterPro" id="IPR019786">
    <property type="entry name" value="Zinc_finger_PHD-type_CS"/>
</dbReference>
<comment type="subcellular location">
    <subcellularLocation>
        <location evidence="1">Nucleus</location>
    </subcellularLocation>
</comment>